<accession>A0A2U2PL87</accession>
<organism evidence="1 2">
    <name type="scientific">Pararcticibacter amylolyticus</name>
    <dbReference type="NCBI Taxonomy" id="2173175"/>
    <lineage>
        <taxon>Bacteria</taxon>
        <taxon>Pseudomonadati</taxon>
        <taxon>Bacteroidota</taxon>
        <taxon>Sphingobacteriia</taxon>
        <taxon>Sphingobacteriales</taxon>
        <taxon>Sphingobacteriaceae</taxon>
        <taxon>Pararcticibacter</taxon>
    </lineage>
</organism>
<evidence type="ECO:0000313" key="1">
    <source>
        <dbReference type="EMBL" id="PWG82032.1"/>
    </source>
</evidence>
<dbReference type="OrthoDB" id="7064118at2"/>
<dbReference type="Proteomes" id="UP000245647">
    <property type="component" value="Unassembled WGS sequence"/>
</dbReference>
<reference evidence="1 2" key="1">
    <citation type="submission" date="2018-04" db="EMBL/GenBank/DDBJ databases">
        <title>Pedobacter chongqingensis sp. nov., isolated from a rottenly hemp rope.</title>
        <authorList>
            <person name="Cai Y."/>
        </authorList>
    </citation>
    <scope>NUCLEOTIDE SEQUENCE [LARGE SCALE GENOMIC DNA]</scope>
    <source>
        <strain evidence="1 2">FJ4-8</strain>
    </source>
</reference>
<dbReference type="AlphaFoldDB" id="A0A2U2PL87"/>
<keyword evidence="2" id="KW-1185">Reference proteome</keyword>
<name>A0A2U2PL87_9SPHI</name>
<evidence type="ECO:0000313" key="2">
    <source>
        <dbReference type="Proteomes" id="UP000245647"/>
    </source>
</evidence>
<comment type="caution">
    <text evidence="1">The sequence shown here is derived from an EMBL/GenBank/DDBJ whole genome shotgun (WGS) entry which is preliminary data.</text>
</comment>
<gene>
    <name evidence="1" type="ORF">DDR33_03145</name>
</gene>
<proteinExistence type="predicted"/>
<dbReference type="RefSeq" id="WP_109414309.1">
    <property type="nucleotide sequence ID" value="NZ_QEAS01000002.1"/>
</dbReference>
<sequence>MTSIKAILTGDIVNSTLLNEKKLDELLFAIKTELKWQNAKNDFYRGDSFHALCEASEGLNLALRLRTIARQGMWQNEDESIDIRIAIGIGNVEEPVKSMATAKGEAFVISGRELDTLVRTSDRLSIRCADEKIDPGLQGIAVLADMLTQKMSAKQSEAISELLMGATQTETAKKLRKSQSTINKLAQSANWKELERSVEIYRKLVSLIK</sequence>
<dbReference type="EMBL" id="QEAS01000002">
    <property type="protein sequence ID" value="PWG82032.1"/>
    <property type="molecule type" value="Genomic_DNA"/>
</dbReference>
<protein>
    <submittedName>
        <fullName evidence="1">Uncharacterized protein</fullName>
    </submittedName>
</protein>